<dbReference type="Pfam" id="PF12708">
    <property type="entry name" value="Pect-lyase_RHGA_epim"/>
    <property type="match status" value="1"/>
</dbReference>
<dbReference type="InterPro" id="IPR012334">
    <property type="entry name" value="Pectin_lyas_fold"/>
</dbReference>
<proteinExistence type="predicted"/>
<dbReference type="InterPro" id="IPR011050">
    <property type="entry name" value="Pectin_lyase_fold/virulence"/>
</dbReference>
<dbReference type="EMBL" id="PZKE01000003">
    <property type="protein sequence ID" value="PTE15589.1"/>
    <property type="molecule type" value="Genomic_DNA"/>
</dbReference>
<name>A0A2T4JCH2_FUSBL</name>
<dbReference type="SUPFAM" id="SSF51126">
    <property type="entry name" value="Pectin lyase-like"/>
    <property type="match status" value="1"/>
</dbReference>
<keyword evidence="3" id="KW-1185">Reference proteome</keyword>
<reference evidence="2 3" key="1">
    <citation type="submission" date="2018-03" db="EMBL/GenBank/DDBJ databases">
        <title>Rhodobacter blasticus.</title>
        <authorList>
            <person name="Meyer T.E."/>
            <person name="Miller S."/>
            <person name="Lodha T."/>
            <person name="Gandham S."/>
            <person name="Chintalapati S."/>
            <person name="Chintalapati V.R."/>
        </authorList>
    </citation>
    <scope>NUCLEOTIDE SEQUENCE [LARGE SCALE GENOMIC DNA]</scope>
    <source>
        <strain evidence="2 3">DSM 2131</strain>
    </source>
</reference>
<feature type="domain" description="Rhamnogalacturonase A/B/Epimerase-like pectate lyase" evidence="1">
    <location>
        <begin position="189"/>
        <end position="249"/>
    </location>
</feature>
<organism evidence="2 3">
    <name type="scientific">Fuscovulum blasticum DSM 2131</name>
    <dbReference type="NCBI Taxonomy" id="1188250"/>
    <lineage>
        <taxon>Bacteria</taxon>
        <taxon>Pseudomonadati</taxon>
        <taxon>Pseudomonadota</taxon>
        <taxon>Alphaproteobacteria</taxon>
        <taxon>Rhodobacterales</taxon>
        <taxon>Paracoccaceae</taxon>
        <taxon>Pseudogemmobacter</taxon>
    </lineage>
</organism>
<dbReference type="InterPro" id="IPR024535">
    <property type="entry name" value="RHGA/B-epi-like_pectate_lyase"/>
</dbReference>
<sequence>MNMAITDGLVLMPPPFLGGLANWSSANGLAGDASYDGAANAALVTNDQDFGACLELQKTQGTQKLRAFAETPLRPDMYIRVSARVKAVSGNLPAVRIAAWAGNAAGTAVGSVPQTGPSVQLLTYGEVVTVQAIIGAGSRTGVDLVWGLTPVLAHVGLDLTGANGGVVRIDDITVEDVTEVFLRKLVDVVDVRDYGARGDGVTNDFAAFQAADLAAAGRTVLVSAGTYLVAGNLTVNSSIRFVGSVTQPAANRMVLTRNFDLDTYAAAYGSDAEGFRRALQALFYFSDHVTLDLSGRRIDLSAPVDVAAVAGLTSFSNRRVLRNGSLNAVPSSGWDNETVTSVATYSASAQTTLTAVANVANVPVGALVEGTGVGREVYVKAKDVGAGTIELSQPLYGAVGTRSYTFTRYKYLLDFSGFSKLSQFEILDVEFNSLGLASGVMLGMSGSVNRFDHCTFNRPRDRGITSIGTGCQGLHVDYCQFLSNEQALPAQTRTTIALNVQANDVKLRNNRVVRFRHFAVMNGTSHMIQSNHFFQGDDQTAGVRVAGLVFTQTNVATVITGNYVDNCFIEWGNEHDAEPEFTNEFSFGGLNITGNIFIASDVSSAFRWLVVKPYGAGHFFNGFSLVNNTFRVFNATVDRVEAVDTTFATLNAGRARNVQIAGNTFNQVNQTIANPLVIAHTQNTAADTWTIDPGPAVPFGGQIRQVESICPEGTITNGANAARYMFPNATPAVGSSGAQAQLRWGEAVKGKVVAVLRMDVTV</sequence>
<evidence type="ECO:0000313" key="3">
    <source>
        <dbReference type="Proteomes" id="UP000241362"/>
    </source>
</evidence>
<protein>
    <recommendedName>
        <fullName evidence="1">Rhamnogalacturonase A/B/Epimerase-like pectate lyase domain-containing protein</fullName>
    </recommendedName>
</protein>
<dbReference type="AlphaFoldDB" id="A0A2T4JCH2"/>
<comment type="caution">
    <text evidence="2">The sequence shown here is derived from an EMBL/GenBank/DDBJ whole genome shotgun (WGS) entry which is preliminary data.</text>
</comment>
<dbReference type="Gene3D" id="2.160.20.10">
    <property type="entry name" value="Single-stranded right-handed beta-helix, Pectin lyase-like"/>
    <property type="match status" value="1"/>
</dbReference>
<accession>A0A2T4JCH2</accession>
<gene>
    <name evidence="2" type="ORF">C5F44_04235</name>
</gene>
<dbReference type="Proteomes" id="UP000241362">
    <property type="component" value="Unassembled WGS sequence"/>
</dbReference>
<evidence type="ECO:0000313" key="2">
    <source>
        <dbReference type="EMBL" id="PTE15589.1"/>
    </source>
</evidence>
<evidence type="ECO:0000259" key="1">
    <source>
        <dbReference type="Pfam" id="PF12708"/>
    </source>
</evidence>